<dbReference type="InterPro" id="IPR015500">
    <property type="entry name" value="Peptidase_S8_subtilisin-rel"/>
</dbReference>
<dbReference type="PANTHER" id="PTHR43806">
    <property type="entry name" value="PEPTIDASE S8"/>
    <property type="match status" value="1"/>
</dbReference>
<dbReference type="InterPro" id="IPR023828">
    <property type="entry name" value="Peptidase_S8_Ser-AS"/>
</dbReference>
<dbReference type="PROSITE" id="PS00138">
    <property type="entry name" value="SUBTILASE_SER"/>
    <property type="match status" value="1"/>
</dbReference>
<dbReference type="PANTHER" id="PTHR43806:SF11">
    <property type="entry name" value="CEREVISIN-RELATED"/>
    <property type="match status" value="1"/>
</dbReference>
<evidence type="ECO:0000313" key="9">
    <source>
        <dbReference type="Proteomes" id="UP000323583"/>
    </source>
</evidence>
<name>A0A5C9QL16_VIBCL</name>
<keyword evidence="5 6" id="KW-0720">Serine protease</keyword>
<evidence type="ECO:0000256" key="6">
    <source>
        <dbReference type="PROSITE-ProRule" id="PRU01240"/>
    </source>
</evidence>
<proteinExistence type="inferred from homology"/>
<dbReference type="RefSeq" id="WP_001923780.1">
    <property type="nucleotide sequence ID" value="NZ_JACYQP010000039.1"/>
</dbReference>
<reference evidence="8 9" key="1">
    <citation type="submission" date="2019-06" db="EMBL/GenBank/DDBJ databases">
        <title>Vibrio cholerae phylogeny based on whole-genome sequencing reveals genetic diversity and population strucutre.</title>
        <authorList>
            <person name="Zhiqiu Y."/>
            <person name="Bin L."/>
            <person name="Lingyan J."/>
        </authorList>
    </citation>
    <scope>NUCLEOTIDE SEQUENCE [LARGE SCALE GENOMIC DNA]</scope>
    <source>
        <strain evidence="8 9">N2768</strain>
    </source>
</reference>
<keyword evidence="4 6" id="KW-0378">Hydrolase</keyword>
<dbReference type="EMBL" id="VSGZ01000035">
    <property type="protein sequence ID" value="TXY91802.1"/>
    <property type="molecule type" value="Genomic_DNA"/>
</dbReference>
<keyword evidence="3" id="KW-0479">Metal-binding</keyword>
<comment type="similarity">
    <text evidence="1 6">Belongs to the peptidase S8 family.</text>
</comment>
<dbReference type="Pfam" id="PF00082">
    <property type="entry name" value="Peptidase_S8"/>
    <property type="match status" value="1"/>
</dbReference>
<dbReference type="InterPro" id="IPR022398">
    <property type="entry name" value="Peptidase_S8_His-AS"/>
</dbReference>
<accession>A0A5C9QL16</accession>
<dbReference type="GO" id="GO:0005615">
    <property type="term" value="C:extracellular space"/>
    <property type="evidence" value="ECO:0007669"/>
    <property type="project" value="TreeGrafter"/>
</dbReference>
<evidence type="ECO:0000256" key="1">
    <source>
        <dbReference type="ARBA" id="ARBA00011073"/>
    </source>
</evidence>
<dbReference type="InterPro" id="IPR037045">
    <property type="entry name" value="S8pro/Inhibitor_I9_sf"/>
</dbReference>
<dbReference type="GO" id="GO:0046872">
    <property type="term" value="F:metal ion binding"/>
    <property type="evidence" value="ECO:0007669"/>
    <property type="project" value="UniProtKB-KW"/>
</dbReference>
<evidence type="ECO:0000259" key="7">
    <source>
        <dbReference type="Pfam" id="PF00082"/>
    </source>
</evidence>
<feature type="active site" description="Charge relay system" evidence="6">
    <location>
        <position position="350"/>
    </location>
</feature>
<evidence type="ECO:0000256" key="2">
    <source>
        <dbReference type="ARBA" id="ARBA00022670"/>
    </source>
</evidence>
<dbReference type="PROSITE" id="PS00137">
    <property type="entry name" value="SUBTILASE_HIS"/>
    <property type="match status" value="1"/>
</dbReference>
<dbReference type="PRINTS" id="PR00723">
    <property type="entry name" value="SUBTILISIN"/>
</dbReference>
<dbReference type="Proteomes" id="UP000323583">
    <property type="component" value="Unassembled WGS sequence"/>
</dbReference>
<dbReference type="Gene3D" id="3.40.50.200">
    <property type="entry name" value="Peptidase S8/S53 domain"/>
    <property type="match status" value="1"/>
</dbReference>
<feature type="domain" description="Peptidase S8/S53" evidence="7">
    <location>
        <begin position="155"/>
        <end position="398"/>
    </location>
</feature>
<dbReference type="InterPro" id="IPR034202">
    <property type="entry name" value="Subtilisin_Carlsberg-like"/>
</dbReference>
<dbReference type="Gene3D" id="3.30.70.80">
    <property type="entry name" value="Peptidase S8 propeptide/proteinase inhibitor I9"/>
    <property type="match status" value="1"/>
</dbReference>
<dbReference type="InterPro" id="IPR000209">
    <property type="entry name" value="Peptidase_S8/S53_dom"/>
</dbReference>
<sequence length="414" mass="44204">MLKVTIIRTILASLLIPAVSYASNSPSFVSPHEVSGEATEQRYIVTYVPGATNDIPTLSLDGITETDFSLQKAMDILGDKNINVIGHLDFLHSSIVEMTPEQARVLVDDPNIAMVEVDPIRYLLDLEIEPYAQQVPYGIRMVQADQLSDAYAANRKICVIDSGYLRGHTDLPSAGVTGSTFPNHGPWYTDGNGHGTHVSGTITALNNNVGVIGVLPSGVVGLHNVKIFNDAGRWTYASNLIQAIQSCQNAGSHVVNMSLGGGQSSLTEQNAMRSFYQQGMLLVAAAGNSGNGQFSYPASYDAVMSVAAVNNGGNVANFSQYNSQVEIAAPGVNVLSTGNNGGYLSYSGTSMASPHVAGVAALVWSYFPQCRPERVRQSLNQTALDRGAPGRDPYYGWGIIQAKSAYQWLANYGC</sequence>
<evidence type="ECO:0000256" key="3">
    <source>
        <dbReference type="ARBA" id="ARBA00022723"/>
    </source>
</evidence>
<dbReference type="InterPro" id="IPR036852">
    <property type="entry name" value="Peptidase_S8/S53_dom_sf"/>
</dbReference>
<evidence type="ECO:0000313" key="8">
    <source>
        <dbReference type="EMBL" id="TXY91802.1"/>
    </source>
</evidence>
<dbReference type="CDD" id="cd07477">
    <property type="entry name" value="Peptidases_S8_Subtilisin_subset"/>
    <property type="match status" value="1"/>
</dbReference>
<dbReference type="InterPro" id="IPR050131">
    <property type="entry name" value="Peptidase_S8_subtilisin-like"/>
</dbReference>
<organism evidence="8 9">
    <name type="scientific">Vibrio cholerae</name>
    <dbReference type="NCBI Taxonomy" id="666"/>
    <lineage>
        <taxon>Bacteria</taxon>
        <taxon>Pseudomonadati</taxon>
        <taxon>Pseudomonadota</taxon>
        <taxon>Gammaproteobacteria</taxon>
        <taxon>Vibrionales</taxon>
        <taxon>Vibrionaceae</taxon>
        <taxon>Vibrio</taxon>
    </lineage>
</organism>
<comment type="caution">
    <text evidence="8">The sequence shown here is derived from an EMBL/GenBank/DDBJ whole genome shotgun (WGS) entry which is preliminary data.</text>
</comment>
<evidence type="ECO:0000256" key="5">
    <source>
        <dbReference type="ARBA" id="ARBA00022825"/>
    </source>
</evidence>
<gene>
    <name evidence="8" type="ORF">FXE67_07350</name>
</gene>
<dbReference type="PROSITE" id="PS51892">
    <property type="entry name" value="SUBTILASE"/>
    <property type="match status" value="1"/>
</dbReference>
<dbReference type="SUPFAM" id="SSF52743">
    <property type="entry name" value="Subtilisin-like"/>
    <property type="match status" value="1"/>
</dbReference>
<dbReference type="AlphaFoldDB" id="A0A5C9QL16"/>
<dbReference type="GO" id="GO:0004252">
    <property type="term" value="F:serine-type endopeptidase activity"/>
    <property type="evidence" value="ECO:0007669"/>
    <property type="project" value="UniProtKB-UniRule"/>
</dbReference>
<dbReference type="GO" id="GO:0006508">
    <property type="term" value="P:proteolysis"/>
    <property type="evidence" value="ECO:0007669"/>
    <property type="project" value="UniProtKB-KW"/>
</dbReference>
<evidence type="ECO:0000256" key="4">
    <source>
        <dbReference type="ARBA" id="ARBA00022801"/>
    </source>
</evidence>
<feature type="active site" description="Charge relay system" evidence="6">
    <location>
        <position position="194"/>
    </location>
</feature>
<keyword evidence="2 6" id="KW-0645">Protease</keyword>
<protein>
    <submittedName>
        <fullName evidence="8">S8 family peptidase</fullName>
    </submittedName>
</protein>
<feature type="active site" description="Charge relay system" evidence="6">
    <location>
        <position position="161"/>
    </location>
</feature>